<name>A0A8J5HL58_ZINOF</name>
<gene>
    <name evidence="1" type="ORF">ZIOFF_012012</name>
</gene>
<comment type="caution">
    <text evidence="1">The sequence shown here is derived from an EMBL/GenBank/DDBJ whole genome shotgun (WGS) entry which is preliminary data.</text>
</comment>
<dbReference type="AlphaFoldDB" id="A0A8J5HL58"/>
<dbReference type="EMBL" id="JACMSC010000003">
    <property type="protein sequence ID" value="KAG6529798.1"/>
    <property type="molecule type" value="Genomic_DNA"/>
</dbReference>
<accession>A0A8J5HL58</accession>
<reference evidence="1 2" key="1">
    <citation type="submission" date="2020-08" db="EMBL/GenBank/DDBJ databases">
        <title>Plant Genome Project.</title>
        <authorList>
            <person name="Zhang R.-G."/>
        </authorList>
    </citation>
    <scope>NUCLEOTIDE SEQUENCE [LARGE SCALE GENOMIC DNA]</scope>
    <source>
        <tissue evidence="1">Rhizome</tissue>
    </source>
</reference>
<keyword evidence="2" id="KW-1185">Reference proteome</keyword>
<evidence type="ECO:0000313" key="1">
    <source>
        <dbReference type="EMBL" id="KAG6529798.1"/>
    </source>
</evidence>
<organism evidence="1 2">
    <name type="scientific">Zingiber officinale</name>
    <name type="common">Ginger</name>
    <name type="synonym">Amomum zingiber</name>
    <dbReference type="NCBI Taxonomy" id="94328"/>
    <lineage>
        <taxon>Eukaryota</taxon>
        <taxon>Viridiplantae</taxon>
        <taxon>Streptophyta</taxon>
        <taxon>Embryophyta</taxon>
        <taxon>Tracheophyta</taxon>
        <taxon>Spermatophyta</taxon>
        <taxon>Magnoliopsida</taxon>
        <taxon>Liliopsida</taxon>
        <taxon>Zingiberales</taxon>
        <taxon>Zingiberaceae</taxon>
        <taxon>Zingiber</taxon>
    </lineage>
</organism>
<dbReference type="Proteomes" id="UP000734854">
    <property type="component" value="Unassembled WGS sequence"/>
</dbReference>
<sequence>MIYCWAIDSSAEKLFGSATDRSELPSLPSDFHRSINQASVLLNALIGSHPNASTNLSLLASSVDELDPIDWHLNSQPSLYSLKPAEPDQLAFNIAIMAQGNPLLNATQRFKFFVVTSPTNLCEGKDREGFWNLIAFKDMETRFVLSDYSPSLATISSMRSPLQPHIKTPSLFLLVNEL</sequence>
<evidence type="ECO:0000313" key="2">
    <source>
        <dbReference type="Proteomes" id="UP000734854"/>
    </source>
</evidence>
<proteinExistence type="predicted"/>
<protein>
    <submittedName>
        <fullName evidence="1">Uncharacterized protein</fullName>
    </submittedName>
</protein>